<comment type="caution">
    <text evidence="1">The sequence shown here is derived from an EMBL/GenBank/DDBJ whole genome shotgun (WGS) entry which is preliminary data.</text>
</comment>
<gene>
    <name evidence="1" type="ORF">GCL57_09475</name>
</gene>
<dbReference type="AlphaFoldDB" id="A0A833N525"/>
<name>A0A833N525_9BACT</name>
<evidence type="ECO:0000313" key="1">
    <source>
        <dbReference type="EMBL" id="KAB8029762.1"/>
    </source>
</evidence>
<protein>
    <submittedName>
        <fullName evidence="1">Uncharacterized protein</fullName>
    </submittedName>
</protein>
<proteinExistence type="predicted"/>
<dbReference type="RefSeq" id="WP_152213105.1">
    <property type="nucleotide sequence ID" value="NZ_WFLN01000007.1"/>
</dbReference>
<evidence type="ECO:0000313" key="2">
    <source>
        <dbReference type="Proteomes" id="UP000442694"/>
    </source>
</evidence>
<organism evidence="1 2">
    <name type="scientific">Fluviispira multicolorata</name>
    <dbReference type="NCBI Taxonomy" id="2654512"/>
    <lineage>
        <taxon>Bacteria</taxon>
        <taxon>Pseudomonadati</taxon>
        <taxon>Bdellovibrionota</taxon>
        <taxon>Oligoflexia</taxon>
        <taxon>Silvanigrellales</taxon>
        <taxon>Silvanigrellaceae</taxon>
        <taxon>Fluviispira</taxon>
    </lineage>
</organism>
<sequence length="126" mass="14211">MIILKSVHKNIFFLLKLSLFCGSILSTQEHSSMTYYSTLCGLINTTIQTTGPDLAKVYCSTADKKWAFLESGNVTVTGTWEIQKVRSLCRINFIIDRGKNDNLQLQNACKNEYGKTIFMLNLKTCA</sequence>
<accession>A0A833N525</accession>
<reference evidence="1 2" key="1">
    <citation type="submission" date="2019-10" db="EMBL/GenBank/DDBJ databases">
        <title>New genus of Silvanigrellaceae.</title>
        <authorList>
            <person name="Pitt A."/>
            <person name="Hahn M.W."/>
        </authorList>
    </citation>
    <scope>NUCLEOTIDE SEQUENCE [LARGE SCALE GENOMIC DNA]</scope>
    <source>
        <strain evidence="1 2">33A1-SZDP</strain>
    </source>
</reference>
<keyword evidence="2" id="KW-1185">Reference proteome</keyword>
<dbReference type="Proteomes" id="UP000442694">
    <property type="component" value="Unassembled WGS sequence"/>
</dbReference>
<dbReference type="EMBL" id="WFLN01000007">
    <property type="protein sequence ID" value="KAB8029762.1"/>
    <property type="molecule type" value="Genomic_DNA"/>
</dbReference>